<accession>A0A6N8J050</accession>
<protein>
    <submittedName>
        <fullName evidence="2">Uncharacterized protein</fullName>
    </submittedName>
</protein>
<reference evidence="2 3" key="1">
    <citation type="submission" date="2019-12" db="EMBL/GenBank/DDBJ databases">
        <authorList>
            <person name="Huq M.A."/>
        </authorList>
    </citation>
    <scope>NUCLEOTIDE SEQUENCE [LARGE SCALE GENOMIC DNA]</scope>
    <source>
        <strain evidence="2 3">MAH-25</strain>
    </source>
</reference>
<dbReference type="RefSeq" id="WP_157400429.1">
    <property type="nucleotide sequence ID" value="NZ_WSEL01000009.1"/>
</dbReference>
<sequence length="527" mass="57623">MSNPDIAPIQTRPSGSSSEPAIVTFAVNDPEVLLALGEYPEGSARTNFLVTALKVGVLSLKAARGTLDTDTVRREGDRLMEQLGERLNAWRGKFEERVTGSLSHYFDPKEGLFVERVDRLTKADGELATVVRQQVRDAEQSLSKVFDQFIGENSLLLKALDPSGDNQLIANLQRTLDAVVQAQNVSILNQFSLDNKEGALVRFLSELTSKHGDLNKALSEDMQSVVAEFSLDKPDSALSRLVGQVEATQRRLTAELSLDSENSALKRMYLMLQEHQRINVEQNTRLAETLNAAVQALQARREESLKSTRHGLEFEAALGDHLRGLVAAGGDLAQDTGATTGLIPNCKVGDHLITIGPEKVAAGARIVVEAKESASYDLNKTIEEAEVARRNRSAGVCVFVHSTRTAHGSIPVFARYGHDIVVRWDAEDPAGDVWLQAALMVATALSVKAATHGKQDAASFDKIDKAIERVRKHIEGFEEINTSATTVQKSAERILKRAKLMEEGLAGQVESIVEEFLKLKDRAADEQ</sequence>
<comment type="caution">
    <text evidence="2">The sequence shown here is derived from an EMBL/GenBank/DDBJ whole genome shotgun (WGS) entry which is preliminary data.</text>
</comment>
<dbReference type="EMBL" id="WSEL01000009">
    <property type="protein sequence ID" value="MVQ32477.1"/>
    <property type="molecule type" value="Genomic_DNA"/>
</dbReference>
<dbReference type="AlphaFoldDB" id="A0A6N8J050"/>
<feature type="coiled-coil region" evidence="1">
    <location>
        <begin position="280"/>
        <end position="307"/>
    </location>
</feature>
<dbReference type="Proteomes" id="UP000469385">
    <property type="component" value="Unassembled WGS sequence"/>
</dbReference>
<evidence type="ECO:0000313" key="3">
    <source>
        <dbReference type="Proteomes" id="UP000469385"/>
    </source>
</evidence>
<keyword evidence="3" id="KW-1185">Reference proteome</keyword>
<gene>
    <name evidence="2" type="ORF">GON04_23680</name>
</gene>
<proteinExistence type="predicted"/>
<evidence type="ECO:0000256" key="1">
    <source>
        <dbReference type="SAM" id="Coils"/>
    </source>
</evidence>
<organism evidence="2 3">
    <name type="scientific">Ramlibacter pinisoli</name>
    <dbReference type="NCBI Taxonomy" id="2682844"/>
    <lineage>
        <taxon>Bacteria</taxon>
        <taxon>Pseudomonadati</taxon>
        <taxon>Pseudomonadota</taxon>
        <taxon>Betaproteobacteria</taxon>
        <taxon>Burkholderiales</taxon>
        <taxon>Comamonadaceae</taxon>
        <taxon>Ramlibacter</taxon>
    </lineage>
</organism>
<name>A0A6N8J050_9BURK</name>
<evidence type="ECO:0000313" key="2">
    <source>
        <dbReference type="EMBL" id="MVQ32477.1"/>
    </source>
</evidence>
<keyword evidence="1" id="KW-0175">Coiled coil</keyword>